<dbReference type="Proteomes" id="UP000659047">
    <property type="component" value="Unassembled WGS sequence"/>
</dbReference>
<dbReference type="SMART" id="SM01210">
    <property type="entry name" value="GARS_C"/>
    <property type="match status" value="1"/>
</dbReference>
<evidence type="ECO:0000313" key="21">
    <source>
        <dbReference type="Proteomes" id="UP000659047"/>
    </source>
</evidence>
<dbReference type="GO" id="GO:0005524">
    <property type="term" value="F:ATP binding"/>
    <property type="evidence" value="ECO:0007669"/>
    <property type="project" value="UniProtKB-UniRule"/>
</dbReference>
<reference evidence="20" key="1">
    <citation type="submission" date="2021-01" db="EMBL/GenBank/DDBJ databases">
        <title>Intestinitalea alba gen. nov., sp. nov., a novel genus of the family Enterobacteriaceae, isolated from the gut of the plastic-eating mealworm Tenebrio molitor L.</title>
        <authorList>
            <person name="Yang Y."/>
        </authorList>
    </citation>
    <scope>NUCLEOTIDE SEQUENCE</scope>
    <source>
        <strain evidence="20">BIT-L3</strain>
    </source>
</reference>
<keyword evidence="11" id="KW-0460">Magnesium</keyword>
<evidence type="ECO:0000256" key="10">
    <source>
        <dbReference type="ARBA" id="ARBA00022840"/>
    </source>
</evidence>
<dbReference type="UniPathway" id="UPA00074">
    <property type="reaction ID" value="UER00125"/>
</dbReference>
<dbReference type="InterPro" id="IPR011054">
    <property type="entry name" value="Rudment_hybrid_motif"/>
</dbReference>
<evidence type="ECO:0000256" key="18">
    <source>
        <dbReference type="PROSITE-ProRule" id="PRU00409"/>
    </source>
</evidence>
<keyword evidence="12" id="KW-0464">Manganese</keyword>
<dbReference type="Gene3D" id="3.90.600.10">
    <property type="entry name" value="Phosphoribosylglycinamide synthetase, C-terminal domain"/>
    <property type="match status" value="1"/>
</dbReference>
<proteinExistence type="inferred from homology"/>
<dbReference type="InterPro" id="IPR016185">
    <property type="entry name" value="PreATP-grasp_dom_sf"/>
</dbReference>
<dbReference type="SMART" id="SM01209">
    <property type="entry name" value="GARS_A"/>
    <property type="match status" value="1"/>
</dbReference>
<dbReference type="FunFam" id="3.30.1490.20:FF:000006">
    <property type="entry name" value="phosphoribosylamine--glycine ligase, chloroplastic-like"/>
    <property type="match status" value="1"/>
</dbReference>
<evidence type="ECO:0000256" key="6">
    <source>
        <dbReference type="ARBA" id="ARBA00022598"/>
    </source>
</evidence>
<evidence type="ECO:0000256" key="16">
    <source>
        <dbReference type="ARBA" id="ARBA00079592"/>
    </source>
</evidence>
<keyword evidence="21" id="KW-1185">Reference proteome</keyword>
<evidence type="ECO:0000256" key="15">
    <source>
        <dbReference type="ARBA" id="ARBA00042864"/>
    </source>
</evidence>
<evidence type="ECO:0000256" key="4">
    <source>
        <dbReference type="ARBA" id="ARBA00013255"/>
    </source>
</evidence>
<dbReference type="InterPro" id="IPR011761">
    <property type="entry name" value="ATP-grasp"/>
</dbReference>
<dbReference type="Pfam" id="PF02844">
    <property type="entry name" value="GARS_N"/>
    <property type="match status" value="1"/>
</dbReference>
<dbReference type="GO" id="GO:0046872">
    <property type="term" value="F:metal ion binding"/>
    <property type="evidence" value="ECO:0007669"/>
    <property type="project" value="UniProtKB-KW"/>
</dbReference>
<dbReference type="SUPFAM" id="SSF56059">
    <property type="entry name" value="Glutathione synthetase ATP-binding domain-like"/>
    <property type="match status" value="1"/>
</dbReference>
<dbReference type="GO" id="GO:0004637">
    <property type="term" value="F:phosphoribosylamine-glycine ligase activity"/>
    <property type="evidence" value="ECO:0007669"/>
    <property type="project" value="UniProtKB-UniRule"/>
</dbReference>
<evidence type="ECO:0000259" key="19">
    <source>
        <dbReference type="PROSITE" id="PS50975"/>
    </source>
</evidence>
<evidence type="ECO:0000256" key="7">
    <source>
        <dbReference type="ARBA" id="ARBA00022723"/>
    </source>
</evidence>
<dbReference type="Gene3D" id="3.40.50.20">
    <property type="match status" value="1"/>
</dbReference>
<evidence type="ECO:0000256" key="9">
    <source>
        <dbReference type="ARBA" id="ARBA00022755"/>
    </source>
</evidence>
<dbReference type="FunFam" id="3.90.600.10:FF:000001">
    <property type="entry name" value="Trifunctional purine biosynthetic protein adenosine-3"/>
    <property type="match status" value="1"/>
</dbReference>
<dbReference type="InterPro" id="IPR013815">
    <property type="entry name" value="ATP_grasp_subdomain_1"/>
</dbReference>
<dbReference type="InterPro" id="IPR020562">
    <property type="entry name" value="PRibGlycinamide_synth_N"/>
</dbReference>
<comment type="catalytic activity">
    <reaction evidence="17">
        <text>5-phospho-beta-D-ribosylamine + glycine + ATP = N(1)-(5-phospho-beta-D-ribosyl)glycinamide + ADP + phosphate + H(+)</text>
        <dbReference type="Rhea" id="RHEA:17453"/>
        <dbReference type="ChEBI" id="CHEBI:15378"/>
        <dbReference type="ChEBI" id="CHEBI:30616"/>
        <dbReference type="ChEBI" id="CHEBI:43474"/>
        <dbReference type="ChEBI" id="CHEBI:57305"/>
        <dbReference type="ChEBI" id="CHEBI:58681"/>
        <dbReference type="ChEBI" id="CHEBI:143788"/>
        <dbReference type="ChEBI" id="CHEBI:456216"/>
        <dbReference type="EC" id="6.3.4.13"/>
    </reaction>
</comment>
<comment type="cofactor">
    <cofactor evidence="2">
        <name>Mg(2+)</name>
        <dbReference type="ChEBI" id="CHEBI:18420"/>
    </cofactor>
</comment>
<comment type="caution">
    <text evidence="20">The sequence shown here is derived from an EMBL/GenBank/DDBJ whole genome shotgun (WGS) entry which is preliminary data.</text>
</comment>
<evidence type="ECO:0000256" key="1">
    <source>
        <dbReference type="ARBA" id="ARBA00001936"/>
    </source>
</evidence>
<dbReference type="PANTHER" id="PTHR43472">
    <property type="entry name" value="PHOSPHORIBOSYLAMINE--GLYCINE LIGASE"/>
    <property type="match status" value="1"/>
</dbReference>
<dbReference type="Pfam" id="PF01071">
    <property type="entry name" value="GARS_A"/>
    <property type="match status" value="1"/>
</dbReference>
<evidence type="ECO:0000256" key="3">
    <source>
        <dbReference type="ARBA" id="ARBA00005174"/>
    </source>
</evidence>
<sequence>MKVLVIGNGGREHALAWKAAQSPQVNTVYVAPGNAGTALEPALQNVNISVTDIPALLDFAQREKIDLTIVGPEAPLVIGVVDAFRDAGLTIFGPTKAAARLEGSKAFTKDFLARHNIPTAEYQNFTEVEPALAYVREKGAPIVIKADGLAAGKGVIVAMTLKEAEEAIEDMLAGNAFGNAGHRVVVEEFLDGEEASFIVMVDGEHVLPMATSQDHKRVGDKDTGPNTGGMGAYSPAPVVTDAVHQRTMERIIWPTVRGMAAEGNTYTGFLYAGLMIDPAGNPKVIEFNCRFGDPETQPIMLRMKSDLVDLCMYACAGKLDEKTSEWDERAALGVVMAAGGYPGNYRSGDRVFGLPTQTGGEGKVFHAGTALNAAGDVVTSGGRVLCATALGHSVGEAQQRAYALMESIRWDGCFSRSDIGWRAIEREKKK</sequence>
<dbReference type="InterPro" id="IPR020559">
    <property type="entry name" value="PRibGlycinamide_synth_CS"/>
</dbReference>
<comment type="pathway">
    <text evidence="3 17">Purine metabolism; IMP biosynthesis via de novo pathway; N(1)-(5-phospho-D-ribosyl)glycinamide from 5-phospho-alpha-D-ribose 1-diphosphate: step 2/2.</text>
</comment>
<dbReference type="PROSITE" id="PS00184">
    <property type="entry name" value="GARS"/>
    <property type="match status" value="1"/>
</dbReference>
<dbReference type="InterPro" id="IPR000115">
    <property type="entry name" value="PRibGlycinamide_synth"/>
</dbReference>
<gene>
    <name evidence="17 20" type="primary">purD</name>
    <name evidence="20" type="ORF">JJB97_16230</name>
</gene>
<accession>A0A8K0XXY9</accession>
<keyword evidence="6 17" id="KW-0436">Ligase</keyword>
<evidence type="ECO:0000256" key="12">
    <source>
        <dbReference type="ARBA" id="ARBA00023211"/>
    </source>
</evidence>
<organism evidence="20 21">
    <name type="scientific">Tenebrionibacter intestinalis</name>
    <dbReference type="NCBI Taxonomy" id="2799638"/>
    <lineage>
        <taxon>Bacteria</taxon>
        <taxon>Pseudomonadati</taxon>
        <taxon>Pseudomonadota</taxon>
        <taxon>Gammaproteobacteria</taxon>
        <taxon>Enterobacterales</taxon>
        <taxon>Enterobacteriaceae</taxon>
        <taxon>Tenebrionibacter/Tenebrionicola group</taxon>
        <taxon>Tenebrionibacter</taxon>
    </lineage>
</organism>
<dbReference type="EMBL" id="JAEPBH010000057">
    <property type="protein sequence ID" value="MBK4716851.1"/>
    <property type="molecule type" value="Genomic_DNA"/>
</dbReference>
<comment type="cofactor">
    <cofactor evidence="1">
        <name>Mn(2+)</name>
        <dbReference type="ChEBI" id="CHEBI:29035"/>
    </cofactor>
</comment>
<dbReference type="NCBIfam" id="TIGR00877">
    <property type="entry name" value="purD"/>
    <property type="match status" value="1"/>
</dbReference>
<dbReference type="EC" id="6.3.4.13" evidence="4 17"/>
<dbReference type="PROSITE" id="PS50975">
    <property type="entry name" value="ATP_GRASP"/>
    <property type="match status" value="1"/>
</dbReference>
<evidence type="ECO:0000256" key="8">
    <source>
        <dbReference type="ARBA" id="ARBA00022741"/>
    </source>
</evidence>
<dbReference type="FunFam" id="3.40.50.20:FF:000006">
    <property type="entry name" value="Phosphoribosylamine--glycine ligase, chloroplastic"/>
    <property type="match status" value="1"/>
</dbReference>
<keyword evidence="7" id="KW-0479">Metal-binding</keyword>
<dbReference type="GO" id="GO:0006189">
    <property type="term" value="P:'de novo' IMP biosynthetic process"/>
    <property type="evidence" value="ECO:0007669"/>
    <property type="project" value="UniProtKB-UniRule"/>
</dbReference>
<evidence type="ECO:0000256" key="5">
    <source>
        <dbReference type="ARBA" id="ARBA00020605"/>
    </source>
</evidence>
<dbReference type="Gene3D" id="3.30.470.20">
    <property type="entry name" value="ATP-grasp fold, B domain"/>
    <property type="match status" value="1"/>
</dbReference>
<dbReference type="SUPFAM" id="SSF52440">
    <property type="entry name" value="PreATP-grasp domain"/>
    <property type="match status" value="1"/>
</dbReference>
<dbReference type="InterPro" id="IPR020560">
    <property type="entry name" value="PRibGlycinamide_synth_C-dom"/>
</dbReference>
<dbReference type="RefSeq" id="WP_238715119.1">
    <property type="nucleotide sequence ID" value="NZ_JAEPBH010000057.1"/>
</dbReference>
<evidence type="ECO:0000313" key="20">
    <source>
        <dbReference type="EMBL" id="MBK4716851.1"/>
    </source>
</evidence>
<evidence type="ECO:0000256" key="17">
    <source>
        <dbReference type="HAMAP-Rule" id="MF_00138"/>
    </source>
</evidence>
<evidence type="ECO:0000256" key="2">
    <source>
        <dbReference type="ARBA" id="ARBA00001946"/>
    </source>
</evidence>
<evidence type="ECO:0000256" key="14">
    <source>
        <dbReference type="ARBA" id="ARBA00042242"/>
    </source>
</evidence>
<dbReference type="AlphaFoldDB" id="A0A8K0XXY9"/>
<keyword evidence="10 18" id="KW-0067">ATP-binding</keyword>
<dbReference type="Pfam" id="PF02843">
    <property type="entry name" value="GARS_C"/>
    <property type="match status" value="1"/>
</dbReference>
<dbReference type="FunFam" id="3.30.470.20:FF:000031">
    <property type="entry name" value="Phosphoribosylamine--glycine ligase"/>
    <property type="match status" value="1"/>
</dbReference>
<keyword evidence="9 17" id="KW-0658">Purine biosynthesis</keyword>
<feature type="domain" description="ATP-grasp" evidence="19">
    <location>
        <begin position="109"/>
        <end position="316"/>
    </location>
</feature>
<comment type="similarity">
    <text evidence="13 17">Belongs to the GARS family.</text>
</comment>
<protein>
    <recommendedName>
        <fullName evidence="5 17">Phosphoribosylamine--glycine ligase</fullName>
        <ecNumber evidence="4 17">6.3.4.13</ecNumber>
    </recommendedName>
    <alternativeName>
        <fullName evidence="16 17">GARS</fullName>
    </alternativeName>
    <alternativeName>
        <fullName evidence="14 17">Glycinamide ribonucleotide synthetase</fullName>
    </alternativeName>
    <alternativeName>
        <fullName evidence="15 17">Phosphoribosylglycinamide synthetase</fullName>
    </alternativeName>
</protein>
<dbReference type="HAMAP" id="MF_00138">
    <property type="entry name" value="GARS"/>
    <property type="match status" value="1"/>
</dbReference>
<dbReference type="SUPFAM" id="SSF51246">
    <property type="entry name" value="Rudiment single hybrid motif"/>
    <property type="match status" value="1"/>
</dbReference>
<dbReference type="InterPro" id="IPR020561">
    <property type="entry name" value="PRibGlycinamid_synth_ATP-grasp"/>
</dbReference>
<keyword evidence="8 18" id="KW-0547">Nucleotide-binding</keyword>
<evidence type="ECO:0000256" key="13">
    <source>
        <dbReference type="ARBA" id="ARBA00038345"/>
    </source>
</evidence>
<dbReference type="GO" id="GO:0009113">
    <property type="term" value="P:purine nucleobase biosynthetic process"/>
    <property type="evidence" value="ECO:0007669"/>
    <property type="project" value="InterPro"/>
</dbReference>
<dbReference type="Gene3D" id="3.30.1490.20">
    <property type="entry name" value="ATP-grasp fold, A domain"/>
    <property type="match status" value="1"/>
</dbReference>
<name>A0A8K0XXY9_9ENTR</name>
<evidence type="ECO:0000256" key="11">
    <source>
        <dbReference type="ARBA" id="ARBA00022842"/>
    </source>
</evidence>
<dbReference type="PANTHER" id="PTHR43472:SF1">
    <property type="entry name" value="PHOSPHORIBOSYLAMINE--GLYCINE LIGASE, CHLOROPLASTIC"/>
    <property type="match status" value="1"/>
</dbReference>
<dbReference type="InterPro" id="IPR037123">
    <property type="entry name" value="PRibGlycinamide_synth_C_sf"/>
</dbReference>